<dbReference type="PROSITE" id="PS51118">
    <property type="entry name" value="HTH_HXLR"/>
    <property type="match status" value="1"/>
</dbReference>
<accession>A0AAU8EQX0</accession>
<dbReference type="SUPFAM" id="SSF46785">
    <property type="entry name" value="Winged helix' DNA-binding domain"/>
    <property type="match status" value="1"/>
</dbReference>
<dbReference type="Pfam" id="PF01638">
    <property type="entry name" value="HxlR"/>
    <property type="match status" value="1"/>
</dbReference>
<dbReference type="Gene3D" id="1.10.10.10">
    <property type="entry name" value="Winged helix-like DNA-binding domain superfamily/Winged helix DNA-binding domain"/>
    <property type="match status" value="1"/>
</dbReference>
<dbReference type="RefSeq" id="WP_353711443.1">
    <property type="nucleotide sequence ID" value="NZ_CP159279.1"/>
</dbReference>
<keyword evidence="1" id="KW-0805">Transcription regulation</keyword>
<dbReference type="InterPro" id="IPR036390">
    <property type="entry name" value="WH_DNA-bd_sf"/>
</dbReference>
<gene>
    <name evidence="5" type="ORF">ABRP34_19605</name>
</gene>
<dbReference type="InterPro" id="IPR002577">
    <property type="entry name" value="HTH_HxlR"/>
</dbReference>
<protein>
    <submittedName>
        <fullName evidence="5">Helix-turn-helix domain-containing protein</fullName>
    </submittedName>
</protein>
<dbReference type="PANTHER" id="PTHR33204">
    <property type="entry name" value="TRANSCRIPTIONAL REGULATOR, MARR FAMILY"/>
    <property type="match status" value="1"/>
</dbReference>
<dbReference type="GO" id="GO:0003677">
    <property type="term" value="F:DNA binding"/>
    <property type="evidence" value="ECO:0007669"/>
    <property type="project" value="UniProtKB-KW"/>
</dbReference>
<organism evidence="5">
    <name type="scientific">Arthrobacter sp. K5</name>
    <dbReference type="NCBI Taxonomy" id="2839623"/>
    <lineage>
        <taxon>Bacteria</taxon>
        <taxon>Bacillati</taxon>
        <taxon>Actinomycetota</taxon>
        <taxon>Actinomycetes</taxon>
        <taxon>Micrococcales</taxon>
        <taxon>Micrococcaceae</taxon>
        <taxon>Arthrobacter</taxon>
    </lineage>
</organism>
<sequence>MMDRPTDKALDAPRACFIAAGLDVLGERWALLALREMSLGVHRFDQIARNTGASRDILTGRLRTLESRGVIERVQYSERPARYEYHLTTSGAEVAPILISLAAWSSTWMRDETPRASYKHSCGADLKPLVLCAECGEEFKPGSLMLGPLMSTAGTDPASAAQ</sequence>
<dbReference type="AlphaFoldDB" id="A0AAU8EQX0"/>
<dbReference type="PANTHER" id="PTHR33204:SF18">
    <property type="entry name" value="TRANSCRIPTIONAL REGULATORY PROTEIN"/>
    <property type="match status" value="1"/>
</dbReference>
<reference evidence="5" key="1">
    <citation type="submission" date="2024-06" db="EMBL/GenBank/DDBJ databases">
        <title>Biodegradation of dimethachlon by Arthrobacter sp. K5: mechanistic insights and ecological implications.</title>
        <authorList>
            <person name="Hu S."/>
            <person name="Lu P."/>
        </authorList>
    </citation>
    <scope>NUCLEOTIDE SEQUENCE</scope>
    <source>
        <strain evidence="5">K5</strain>
    </source>
</reference>
<keyword evidence="3" id="KW-0804">Transcription</keyword>
<proteinExistence type="predicted"/>
<evidence type="ECO:0000256" key="3">
    <source>
        <dbReference type="ARBA" id="ARBA00023163"/>
    </source>
</evidence>
<evidence type="ECO:0000256" key="1">
    <source>
        <dbReference type="ARBA" id="ARBA00023015"/>
    </source>
</evidence>
<evidence type="ECO:0000259" key="4">
    <source>
        <dbReference type="PROSITE" id="PS51118"/>
    </source>
</evidence>
<keyword evidence="2" id="KW-0238">DNA-binding</keyword>
<evidence type="ECO:0000313" key="5">
    <source>
        <dbReference type="EMBL" id="XCH10985.1"/>
    </source>
</evidence>
<dbReference type="EMBL" id="CP159279">
    <property type="protein sequence ID" value="XCH10985.1"/>
    <property type="molecule type" value="Genomic_DNA"/>
</dbReference>
<name>A0AAU8EQX0_9MICC</name>
<evidence type="ECO:0000256" key="2">
    <source>
        <dbReference type="ARBA" id="ARBA00023125"/>
    </source>
</evidence>
<feature type="domain" description="HTH hxlR-type" evidence="4">
    <location>
        <begin position="16"/>
        <end position="113"/>
    </location>
</feature>
<dbReference type="InterPro" id="IPR036388">
    <property type="entry name" value="WH-like_DNA-bd_sf"/>
</dbReference>